<keyword evidence="2" id="KW-1185">Reference proteome</keyword>
<gene>
    <name evidence="1" type="ORF">G6011_00043</name>
</gene>
<dbReference type="Proteomes" id="UP001199106">
    <property type="component" value="Unassembled WGS sequence"/>
</dbReference>
<dbReference type="AlphaFoldDB" id="A0AAD4II62"/>
<name>A0AAD4II62_9PLEO</name>
<comment type="caution">
    <text evidence="1">The sequence shown here is derived from an EMBL/GenBank/DDBJ whole genome shotgun (WGS) entry which is preliminary data.</text>
</comment>
<accession>A0AAD4II62</accession>
<sequence>MIVKIVLCIPSALLSNALMILATYISKSTFSALHHVLEERSQEMLTMDNQKPMVVCFAEYAGTLILWMELMIAEKKAGREGVAVETRVTTSGRNVSGSGAMVNTGEQIKAQDEVEFSAASDFGEDFEDYDESDSGIVVDTKEQIVIREALKRRADTTKQIMIAEATRHAAAEYMAKMEE</sequence>
<evidence type="ECO:0000313" key="1">
    <source>
        <dbReference type="EMBL" id="KAG9194923.1"/>
    </source>
</evidence>
<protein>
    <submittedName>
        <fullName evidence="1">Uncharacterized protein</fullName>
    </submittedName>
</protein>
<organism evidence="1 2">
    <name type="scientific">Alternaria panax</name>
    <dbReference type="NCBI Taxonomy" id="48097"/>
    <lineage>
        <taxon>Eukaryota</taxon>
        <taxon>Fungi</taxon>
        <taxon>Dikarya</taxon>
        <taxon>Ascomycota</taxon>
        <taxon>Pezizomycotina</taxon>
        <taxon>Dothideomycetes</taxon>
        <taxon>Pleosporomycetidae</taxon>
        <taxon>Pleosporales</taxon>
        <taxon>Pleosporineae</taxon>
        <taxon>Pleosporaceae</taxon>
        <taxon>Alternaria</taxon>
        <taxon>Alternaria sect. Panax</taxon>
    </lineage>
</organism>
<evidence type="ECO:0000313" key="2">
    <source>
        <dbReference type="Proteomes" id="UP001199106"/>
    </source>
</evidence>
<proteinExistence type="predicted"/>
<dbReference type="EMBL" id="JAANER010000001">
    <property type="protein sequence ID" value="KAG9194923.1"/>
    <property type="molecule type" value="Genomic_DNA"/>
</dbReference>
<reference evidence="1" key="1">
    <citation type="submission" date="2021-07" db="EMBL/GenBank/DDBJ databases">
        <title>Genome Resource of American Ginseng Black Spot Pathogen Alternaria panax.</title>
        <authorList>
            <person name="Qiu C."/>
            <person name="Wang W."/>
            <person name="Liu Z."/>
        </authorList>
    </citation>
    <scope>NUCLEOTIDE SEQUENCE</scope>
    <source>
        <strain evidence="1">BNCC115425</strain>
    </source>
</reference>